<sequence>MKNTESRRLNEEAGRTKENLCGVPTPFYVAQEVGARVGRSEVLLEAMCGKPNSKEIQSAKKS</sequence>
<dbReference type="Proteomes" id="UP001149400">
    <property type="component" value="Unassembled WGS sequence"/>
</dbReference>
<gene>
    <name evidence="2" type="ORF">LRP50_14705</name>
</gene>
<evidence type="ECO:0000313" key="3">
    <source>
        <dbReference type="Proteomes" id="UP001149400"/>
    </source>
</evidence>
<accession>A0ABT5R4E8</accession>
<keyword evidence="3" id="KW-1185">Reference proteome</keyword>
<proteinExistence type="predicted"/>
<evidence type="ECO:0000313" key="2">
    <source>
        <dbReference type="EMBL" id="MDD1794382.1"/>
    </source>
</evidence>
<feature type="region of interest" description="Disordered" evidence="1">
    <location>
        <begin position="1"/>
        <end position="21"/>
    </location>
</feature>
<comment type="caution">
    <text evidence="2">The sequence shown here is derived from an EMBL/GenBank/DDBJ whole genome shotgun (WGS) entry which is preliminary data.</text>
</comment>
<evidence type="ECO:0000256" key="1">
    <source>
        <dbReference type="SAM" id="MobiDB-lite"/>
    </source>
</evidence>
<protein>
    <recommendedName>
        <fullName evidence="4">Small, acid-soluble spore protein, alpha/beta type</fullName>
    </recommendedName>
</protein>
<organism evidence="2 3">
    <name type="scientific">Enterovibrio gelatinilyticus</name>
    <dbReference type="NCBI Taxonomy" id="2899819"/>
    <lineage>
        <taxon>Bacteria</taxon>
        <taxon>Pseudomonadati</taxon>
        <taxon>Pseudomonadota</taxon>
        <taxon>Gammaproteobacteria</taxon>
        <taxon>Vibrionales</taxon>
        <taxon>Vibrionaceae</taxon>
        <taxon>Enterovibrio</taxon>
    </lineage>
</organism>
<dbReference type="EMBL" id="JAJUBC010000016">
    <property type="protein sequence ID" value="MDD1794382.1"/>
    <property type="molecule type" value="Genomic_DNA"/>
</dbReference>
<name>A0ABT5R4E8_9GAMM</name>
<feature type="compositionally biased region" description="Basic and acidic residues" evidence="1">
    <location>
        <begin position="1"/>
        <end position="18"/>
    </location>
</feature>
<evidence type="ECO:0008006" key="4">
    <source>
        <dbReference type="Google" id="ProtNLM"/>
    </source>
</evidence>
<reference evidence="2" key="1">
    <citation type="submission" date="2021-12" db="EMBL/GenBank/DDBJ databases">
        <title>Enterovibrio ZSDZ35 sp. nov. and Enterovibrio ZSDZ42 sp. nov., isolated from coastal seawater in Qingdao.</title>
        <authorList>
            <person name="Zhang P."/>
        </authorList>
    </citation>
    <scope>NUCLEOTIDE SEQUENCE</scope>
    <source>
        <strain evidence="2">ZSDZ42</strain>
    </source>
</reference>